<reference evidence="2" key="1">
    <citation type="journal article" date="2021" name="Genome Biol. Evol.">
        <title>A High-Quality Reference Genome for a Parasitic Bivalve with Doubly Uniparental Inheritance (Bivalvia: Unionida).</title>
        <authorList>
            <person name="Smith C.H."/>
        </authorList>
    </citation>
    <scope>NUCLEOTIDE SEQUENCE</scope>
    <source>
        <strain evidence="2">CHS0354</strain>
    </source>
</reference>
<evidence type="ECO:0000313" key="3">
    <source>
        <dbReference type="Proteomes" id="UP001195483"/>
    </source>
</evidence>
<dbReference type="Proteomes" id="UP001195483">
    <property type="component" value="Unassembled WGS sequence"/>
</dbReference>
<feature type="region of interest" description="Disordered" evidence="1">
    <location>
        <begin position="1"/>
        <end position="27"/>
    </location>
</feature>
<sequence>MIRVPTQIDKASKNTEKCNKPERQNRDGPEIFLPFVIHLVNDKDPVLVGHAHASEDSKIAKDNMWSCTRSMTLCNQYKIRNFPVKHEKNPTVAKNRKENSQLPYEKNLQFQPRNKTQTPTTIPTPQIPDTHLKRCILSANKSILSIIPYPNYNKGLAGRTAGRSHKPKP</sequence>
<reference evidence="2" key="3">
    <citation type="submission" date="2023-05" db="EMBL/GenBank/DDBJ databases">
        <authorList>
            <person name="Smith C.H."/>
        </authorList>
    </citation>
    <scope>NUCLEOTIDE SEQUENCE</scope>
    <source>
        <strain evidence="2">CHS0354</strain>
        <tissue evidence="2">Mantle</tissue>
    </source>
</reference>
<reference evidence="2" key="2">
    <citation type="journal article" date="2021" name="Genome Biol. Evol.">
        <title>Developing a high-quality reference genome for a parasitic bivalve with doubly uniparental inheritance (Bivalvia: Unionida).</title>
        <authorList>
            <person name="Smith C.H."/>
        </authorList>
    </citation>
    <scope>NUCLEOTIDE SEQUENCE</scope>
    <source>
        <strain evidence="2">CHS0354</strain>
        <tissue evidence="2">Mantle</tissue>
    </source>
</reference>
<gene>
    <name evidence="2" type="ORF">CHS0354_010039</name>
</gene>
<comment type="caution">
    <text evidence="2">The sequence shown here is derived from an EMBL/GenBank/DDBJ whole genome shotgun (WGS) entry which is preliminary data.</text>
</comment>
<name>A0AAE0SCY0_9BIVA</name>
<feature type="compositionally biased region" description="Basic and acidic residues" evidence="1">
    <location>
        <begin position="10"/>
        <end position="27"/>
    </location>
</feature>
<evidence type="ECO:0000313" key="2">
    <source>
        <dbReference type="EMBL" id="KAK3589383.1"/>
    </source>
</evidence>
<keyword evidence="3" id="KW-1185">Reference proteome</keyword>
<dbReference type="EMBL" id="JAEAOA010000631">
    <property type="protein sequence ID" value="KAK3589383.1"/>
    <property type="molecule type" value="Genomic_DNA"/>
</dbReference>
<organism evidence="2 3">
    <name type="scientific">Potamilus streckersoni</name>
    <dbReference type="NCBI Taxonomy" id="2493646"/>
    <lineage>
        <taxon>Eukaryota</taxon>
        <taxon>Metazoa</taxon>
        <taxon>Spiralia</taxon>
        <taxon>Lophotrochozoa</taxon>
        <taxon>Mollusca</taxon>
        <taxon>Bivalvia</taxon>
        <taxon>Autobranchia</taxon>
        <taxon>Heteroconchia</taxon>
        <taxon>Palaeoheterodonta</taxon>
        <taxon>Unionida</taxon>
        <taxon>Unionoidea</taxon>
        <taxon>Unionidae</taxon>
        <taxon>Ambleminae</taxon>
        <taxon>Lampsilini</taxon>
        <taxon>Potamilus</taxon>
    </lineage>
</organism>
<protein>
    <submittedName>
        <fullName evidence="2">Uncharacterized protein</fullName>
    </submittedName>
</protein>
<accession>A0AAE0SCY0</accession>
<dbReference type="AlphaFoldDB" id="A0AAE0SCY0"/>
<evidence type="ECO:0000256" key="1">
    <source>
        <dbReference type="SAM" id="MobiDB-lite"/>
    </source>
</evidence>
<proteinExistence type="predicted"/>